<evidence type="ECO:0000256" key="2">
    <source>
        <dbReference type="ARBA" id="ARBA00022527"/>
    </source>
</evidence>
<dbReference type="Gene3D" id="1.10.510.10">
    <property type="entry name" value="Transferase(Phosphotransferase) domain 1"/>
    <property type="match status" value="2"/>
</dbReference>
<dbReference type="InterPro" id="IPR011009">
    <property type="entry name" value="Kinase-like_dom_sf"/>
</dbReference>
<organism evidence="10 11">
    <name type="scientific">Plasmodium vinckei brucechwatti</name>
    <dbReference type="NCBI Taxonomy" id="119398"/>
    <lineage>
        <taxon>Eukaryota</taxon>
        <taxon>Sar</taxon>
        <taxon>Alveolata</taxon>
        <taxon>Apicomplexa</taxon>
        <taxon>Aconoidasida</taxon>
        <taxon>Haemosporida</taxon>
        <taxon>Plasmodiidae</taxon>
        <taxon>Plasmodium</taxon>
        <taxon>Plasmodium (Vinckeia)</taxon>
    </lineage>
</organism>
<gene>
    <name evidence="10" type="ORF">PVBDA_1000430</name>
</gene>
<sequence>MQQCFFCNYLFKFVKRKKKKKKINNQKNIDERDTTDIEDIYDIINVQNGTYCSALYQGTDTTNVPKDEGIEGKYPNVDTTKITIDHNYNTVAYQCNHNENKDESNSSTTCTYNTDQNNICIPDIIKQIEIFNEYIGKICNSDKQKKNYSSILFNVYNDNEKKTHLNRNLLRRIRNKHQNCSIDRQYLKFINYYRIKKIKKEIIQLIRFINLYLSSNYCKRAINSLICINKYANEDIITDLIRRKKERKTIRKKNSTKNIFLENTNYSEINDTYSNIHMNHNFNDKNIFSYFKKSSKFISAFNNLYMLFISEMYKIEHTKKCIYSNPKIDNNKNKLIYLYIYFLKNCIKIINNLEMKRIKNRRKIENEKNVSSHYSNINKYMKKEIFKSKYIKSVIYICNTYLQNIENKLFYNIAKLKEYYNFIKKCDININRNNFKVQCNKSCDKRLYINNYNKNKTEYSNSNRIIYLYINGGAINIKINNLKKYGLNCFIKLKDDKFTHLFLETGKNNEIKYNKEKTKDCKEMETIEKDNDIYYMANDLKIQHDDKLDKLNESMPSLGNIFRVNRKDTHKTTYLSLSTQRDEQISTIKKIKEEKNIYKQRKYCNIVGKYNNKNYSYNENGKSRKDKICKRILLTKSTKKYTYIKNKDNNTTRVKQIKSCSKIYDTKKENDKISETEQNINTLNDGSRFCSININLKEVSKIEENFKGRNTQNSNLVNERNGMETINSLDWNGFNGFQKNGKSQKFGNENSLNNLNNEYNRYPNKNNYENSPINIFIDCLEKCEYIKNNFKFIELIKDNTINFLYKCYDIKNNKNVVIKCVNKEKQLSIMSYNTYTNIYKIIKKIDNENIIKIYDVLENQSHFFIIMELCEGTDLVDYVSNENIPFEKIKDIIFQLLSGISALHDNYIIHRDIKLDNLMFKDKNFEKLVIIDFDMSIYICANDQIYPCKGDCIYNSETKDTFYDTKFDENDMNMRDPDQTSAKNVGISDNFNTDFSEKNKNSICKNNICKEGNNAATSNTFTDYANQGKHEKVDKIENHDSVKIKNSCLYKNEPDMNTLGSKNTYTNKVTQNYKKGNNLNSWDISNSYDYIKNKNKNKTHNKKSTSLDYNYIRKVENSFLSTNTRNIEKPFISNEDKIIYNDLIIGTKEYMSPHCLKGMYSIKTDIYSIGVTIFLIIFKSFPYLFDEISINKWEEEIINKNKEIVIPFSFLFHNVNCTYFIKLMDLHLINNNIYFCNDSCLLDDNLKEIAKIQGIKFDFDKIKINQKNIYLVEILRKTLSLDVCDQYSNVSRIMESPLFN</sequence>
<keyword evidence="4" id="KW-0547">Nucleotide-binding</keyword>
<dbReference type="EMBL" id="LR865388">
    <property type="protein sequence ID" value="CAD2093009.1"/>
    <property type="molecule type" value="Genomic_DNA"/>
</dbReference>
<dbReference type="GO" id="GO:0004674">
    <property type="term" value="F:protein serine/threonine kinase activity"/>
    <property type="evidence" value="ECO:0007669"/>
    <property type="project" value="UniProtKB-KW"/>
</dbReference>
<dbReference type="InterPro" id="IPR008271">
    <property type="entry name" value="Ser/Thr_kinase_AS"/>
</dbReference>
<evidence type="ECO:0000256" key="4">
    <source>
        <dbReference type="ARBA" id="ARBA00022741"/>
    </source>
</evidence>
<accession>A0A6V7S8B3</accession>
<dbReference type="Pfam" id="PF00069">
    <property type="entry name" value="Pkinase"/>
    <property type="match status" value="1"/>
</dbReference>
<dbReference type="SMART" id="SM00220">
    <property type="entry name" value="S_TKc"/>
    <property type="match status" value="1"/>
</dbReference>
<evidence type="ECO:0000256" key="3">
    <source>
        <dbReference type="ARBA" id="ARBA00022679"/>
    </source>
</evidence>
<comment type="catalytic activity">
    <reaction evidence="8">
        <text>L-seryl-[protein] + ATP = O-phospho-L-seryl-[protein] + ADP + H(+)</text>
        <dbReference type="Rhea" id="RHEA:17989"/>
        <dbReference type="Rhea" id="RHEA-COMP:9863"/>
        <dbReference type="Rhea" id="RHEA-COMP:11604"/>
        <dbReference type="ChEBI" id="CHEBI:15378"/>
        <dbReference type="ChEBI" id="CHEBI:29999"/>
        <dbReference type="ChEBI" id="CHEBI:30616"/>
        <dbReference type="ChEBI" id="CHEBI:83421"/>
        <dbReference type="ChEBI" id="CHEBI:456216"/>
        <dbReference type="EC" id="2.7.11.1"/>
    </reaction>
</comment>
<evidence type="ECO:0000313" key="11">
    <source>
        <dbReference type="Proteomes" id="UP000515550"/>
    </source>
</evidence>
<dbReference type="SUPFAM" id="SSF56112">
    <property type="entry name" value="Protein kinase-like (PK-like)"/>
    <property type="match status" value="1"/>
</dbReference>
<dbReference type="VEuPathDB" id="PlasmoDB:PVBDA_1000430"/>
<comment type="catalytic activity">
    <reaction evidence="7">
        <text>L-threonyl-[protein] + ATP = O-phospho-L-threonyl-[protein] + ADP + H(+)</text>
        <dbReference type="Rhea" id="RHEA:46608"/>
        <dbReference type="Rhea" id="RHEA-COMP:11060"/>
        <dbReference type="Rhea" id="RHEA-COMP:11605"/>
        <dbReference type="ChEBI" id="CHEBI:15378"/>
        <dbReference type="ChEBI" id="CHEBI:30013"/>
        <dbReference type="ChEBI" id="CHEBI:30616"/>
        <dbReference type="ChEBI" id="CHEBI:61977"/>
        <dbReference type="ChEBI" id="CHEBI:456216"/>
        <dbReference type="EC" id="2.7.11.1"/>
    </reaction>
</comment>
<dbReference type="PROSITE" id="PS50011">
    <property type="entry name" value="PROTEIN_KINASE_DOM"/>
    <property type="match status" value="1"/>
</dbReference>
<keyword evidence="3" id="KW-0808">Transferase</keyword>
<dbReference type="Proteomes" id="UP000515550">
    <property type="component" value="Chromosome PVBDA_10"/>
</dbReference>
<dbReference type="CDD" id="cd00180">
    <property type="entry name" value="PKc"/>
    <property type="match status" value="1"/>
</dbReference>
<evidence type="ECO:0000256" key="1">
    <source>
        <dbReference type="ARBA" id="ARBA00012513"/>
    </source>
</evidence>
<protein>
    <recommendedName>
        <fullName evidence="1">non-specific serine/threonine protein kinase</fullName>
        <ecNumber evidence="1">2.7.11.1</ecNumber>
    </recommendedName>
</protein>
<evidence type="ECO:0000313" key="10">
    <source>
        <dbReference type="EMBL" id="CAD2093009.1"/>
    </source>
</evidence>
<evidence type="ECO:0000256" key="8">
    <source>
        <dbReference type="ARBA" id="ARBA00048679"/>
    </source>
</evidence>
<keyword evidence="6" id="KW-0067">ATP-binding</keyword>
<dbReference type="InterPro" id="IPR000719">
    <property type="entry name" value="Prot_kinase_dom"/>
</dbReference>
<dbReference type="GO" id="GO:0005524">
    <property type="term" value="F:ATP binding"/>
    <property type="evidence" value="ECO:0007669"/>
    <property type="project" value="UniProtKB-KW"/>
</dbReference>
<evidence type="ECO:0000256" key="6">
    <source>
        <dbReference type="ARBA" id="ARBA00022840"/>
    </source>
</evidence>
<reference evidence="10 11" key="1">
    <citation type="submission" date="2020-08" db="EMBL/GenBank/DDBJ databases">
        <authorList>
            <person name="Ramaprasad A."/>
        </authorList>
    </citation>
    <scope>NUCLEOTIDE SEQUENCE [LARGE SCALE GENOMIC DNA]</scope>
</reference>
<dbReference type="EC" id="2.7.11.1" evidence="1"/>
<feature type="domain" description="Protein kinase" evidence="9">
    <location>
        <begin position="790"/>
        <end position="1299"/>
    </location>
</feature>
<evidence type="ECO:0000256" key="7">
    <source>
        <dbReference type="ARBA" id="ARBA00047899"/>
    </source>
</evidence>
<dbReference type="PROSITE" id="PS00108">
    <property type="entry name" value="PROTEIN_KINASE_ST"/>
    <property type="match status" value="1"/>
</dbReference>
<keyword evidence="5 10" id="KW-0418">Kinase</keyword>
<keyword evidence="2 10" id="KW-0723">Serine/threonine-protein kinase</keyword>
<dbReference type="PANTHER" id="PTHR24343">
    <property type="entry name" value="SERINE/THREONINE KINASE"/>
    <property type="match status" value="1"/>
</dbReference>
<proteinExistence type="predicted"/>
<name>A0A6V7S8B3_PLAVN</name>
<evidence type="ECO:0000256" key="5">
    <source>
        <dbReference type="ARBA" id="ARBA00022777"/>
    </source>
</evidence>
<evidence type="ECO:0000259" key="9">
    <source>
        <dbReference type="PROSITE" id="PS50011"/>
    </source>
</evidence>